<feature type="compositionally biased region" description="Acidic residues" evidence="1">
    <location>
        <begin position="140"/>
        <end position="159"/>
    </location>
</feature>
<dbReference type="Proteomes" id="UP000217528">
    <property type="component" value="Unassembled WGS sequence"/>
</dbReference>
<organism evidence="3 5">
    <name type="scientific">Methanosphaera cuniculi</name>
    <dbReference type="NCBI Taxonomy" id="1077256"/>
    <lineage>
        <taxon>Archaea</taxon>
        <taxon>Methanobacteriati</taxon>
        <taxon>Methanobacteriota</taxon>
        <taxon>Methanomada group</taxon>
        <taxon>Methanobacteria</taxon>
        <taxon>Methanobacteriales</taxon>
        <taxon>Methanobacteriaceae</taxon>
        <taxon>Methanosphaera</taxon>
    </lineage>
</organism>
<accession>A0A2A2HFZ8</accession>
<dbReference type="EMBL" id="LMVN01000001">
    <property type="protein sequence ID" value="PAV08285.1"/>
    <property type="molecule type" value="Genomic_DNA"/>
</dbReference>
<sequence length="336" mass="38092">MTEKNKATNRRKRDPLRQLEVIEDNVPLIETEKDPLEIMEQNNSENIPEYDSESGSIIKTEAKDYDESEDLIEEVIEPKEEDVEDSPLFKAINEVVINQEEINDDEIVKNQAEIKEEAEEIIKELESKPKTADKTPVDDMTSDSTDETLNETPVDDITSDSIDETLNETSIDDITSDSIDEILDETPLVESTENIKPQESKITTSKLKDSSDNKKSKTHMIDEVKVDENGVPLLNQFDSEKINKLRGVFKSSKHNISKITSIVIGLVLMVYGTYQAFNDSVKISDSVMYGEHETMAIAFIAMGILIILLSFYTEIMRYLGLNQSEEIHESSIDEDE</sequence>
<evidence type="ECO:0000313" key="6">
    <source>
        <dbReference type="Proteomes" id="UP000246004"/>
    </source>
</evidence>
<keyword evidence="2" id="KW-0812">Transmembrane</keyword>
<evidence type="ECO:0000313" key="5">
    <source>
        <dbReference type="Proteomes" id="UP000217528"/>
    </source>
</evidence>
<feature type="transmembrane region" description="Helical" evidence="2">
    <location>
        <begin position="294"/>
        <end position="312"/>
    </location>
</feature>
<feature type="compositionally biased region" description="Basic and acidic residues" evidence="1">
    <location>
        <begin position="124"/>
        <end position="137"/>
    </location>
</feature>
<protein>
    <submittedName>
        <fullName evidence="3">Uncharacterized protein</fullName>
    </submittedName>
</protein>
<dbReference type="AlphaFoldDB" id="A0A2A2HFZ8"/>
<keyword evidence="2" id="KW-1133">Transmembrane helix</keyword>
<dbReference type="RefSeq" id="WP_095607939.1">
    <property type="nucleotide sequence ID" value="NZ_LMVN01000001.1"/>
</dbReference>
<dbReference type="EMBL" id="LWMS01000020">
    <property type="protein sequence ID" value="PWL08377.1"/>
    <property type="molecule type" value="Genomic_DNA"/>
</dbReference>
<reference evidence="4 6" key="1">
    <citation type="submission" date="2016-04" db="EMBL/GenBank/DDBJ databases">
        <title>Genome sequence of Methanosphaera cuniculi DSM 4103.</title>
        <authorList>
            <person name="Poehlein A."/>
            <person name="Seedorf H."/>
            <person name="Daniel R."/>
        </authorList>
    </citation>
    <scope>NUCLEOTIDE SEQUENCE [LARGE SCALE GENOMIC DNA]</scope>
    <source>
        <strain evidence="4 6">DSM 4103</strain>
    </source>
</reference>
<evidence type="ECO:0000313" key="3">
    <source>
        <dbReference type="EMBL" id="PAV08285.1"/>
    </source>
</evidence>
<gene>
    <name evidence="3" type="ORF">ASJ82_03610</name>
    <name evidence="4" type="ORF">MSCUN_08160</name>
</gene>
<dbReference type="Proteomes" id="UP000246004">
    <property type="component" value="Unassembled WGS sequence"/>
</dbReference>
<feature type="region of interest" description="Disordered" evidence="1">
    <location>
        <begin position="124"/>
        <end position="159"/>
    </location>
</feature>
<reference evidence="3 5" key="2">
    <citation type="journal article" date="2017" name="BMC Genomics">
        <title>Genomic analysis of methanogenic archaea reveals a shift towards energy conservation.</title>
        <authorList>
            <person name="Gilmore S.P."/>
            <person name="Henske J.K."/>
            <person name="Sexton J.A."/>
            <person name="Solomon K.V."/>
            <person name="Seppala S."/>
            <person name="Yoo J.I."/>
            <person name="Huyett L.M."/>
            <person name="Pressman A."/>
            <person name="Cogan J.Z."/>
            <person name="Kivenson V."/>
            <person name="Peng X."/>
            <person name="Tan Y."/>
            <person name="Valentine D.L."/>
            <person name="O'Malley M.A."/>
        </authorList>
    </citation>
    <scope>NUCLEOTIDE SEQUENCE [LARGE SCALE GENOMIC DNA]</scope>
    <source>
        <strain evidence="3 5">1R-7</strain>
    </source>
</reference>
<evidence type="ECO:0000256" key="2">
    <source>
        <dbReference type="SAM" id="Phobius"/>
    </source>
</evidence>
<proteinExistence type="predicted"/>
<feature type="transmembrane region" description="Helical" evidence="2">
    <location>
        <begin position="256"/>
        <end position="274"/>
    </location>
</feature>
<evidence type="ECO:0000313" key="4">
    <source>
        <dbReference type="EMBL" id="PWL08377.1"/>
    </source>
</evidence>
<dbReference type="OrthoDB" id="387375at2157"/>
<evidence type="ECO:0000256" key="1">
    <source>
        <dbReference type="SAM" id="MobiDB-lite"/>
    </source>
</evidence>
<comment type="caution">
    <text evidence="3">The sequence shown here is derived from an EMBL/GenBank/DDBJ whole genome shotgun (WGS) entry which is preliminary data.</text>
</comment>
<keyword evidence="2" id="KW-0472">Membrane</keyword>
<name>A0A2A2HFZ8_9EURY</name>
<keyword evidence="5" id="KW-1185">Reference proteome</keyword>